<comment type="caution">
    <text evidence="1">The sequence shown here is derived from an EMBL/GenBank/DDBJ whole genome shotgun (WGS) entry which is preliminary data.</text>
</comment>
<evidence type="ECO:0000313" key="2">
    <source>
        <dbReference type="Proteomes" id="UP001589870"/>
    </source>
</evidence>
<reference evidence="1 2" key="1">
    <citation type="submission" date="2024-09" db="EMBL/GenBank/DDBJ databases">
        <authorList>
            <person name="Sun Q."/>
            <person name="Mori K."/>
        </authorList>
    </citation>
    <scope>NUCLEOTIDE SEQUENCE [LARGE SCALE GENOMIC DNA]</scope>
    <source>
        <strain evidence="1 2">TBRC 1851</strain>
    </source>
</reference>
<proteinExistence type="predicted"/>
<name>A0ABV6TZJ6_9ACTN</name>
<keyword evidence="2" id="KW-1185">Reference proteome</keyword>
<accession>A0ABV6TZJ6</accession>
<protein>
    <recommendedName>
        <fullName evidence="3">PLD phosphodiesterase domain-containing protein</fullName>
    </recommendedName>
</protein>
<evidence type="ECO:0000313" key="1">
    <source>
        <dbReference type="EMBL" id="MFC0861643.1"/>
    </source>
</evidence>
<dbReference type="Gene3D" id="3.30.870.10">
    <property type="entry name" value="Endonuclease Chain A"/>
    <property type="match status" value="1"/>
</dbReference>
<sequence length="297" mass="32040">MTPPEFDPQRCGERLLALVRDAKVVTIVAPFITVSGIEPLLSTLPAECSLEVITRWRPDEVAAGVSDPRVLDLVIQCGGTVALQPVMHAKAYFADAHALVGSANVTSNGMGWHGPGAVELLIETAADDPALMSLLTVLRGTSVAATESDRDAVLAAARILPLAPVRAPIEATERSDWLPTYRPPEVLWRVYTGQREESVAELVRPELAALGIPTGLATEEAFNTYVGAILRQGFTGRIARECSNLTTMKAVQRLVDLCGEMGRTIDDPADSWETLAAWIAHFLPYYQRIMGGTRLVG</sequence>
<dbReference type="EMBL" id="JBHMQT010000006">
    <property type="protein sequence ID" value="MFC0861643.1"/>
    <property type="molecule type" value="Genomic_DNA"/>
</dbReference>
<organism evidence="1 2">
    <name type="scientific">Sphaerimonospora cavernae</name>
    <dbReference type="NCBI Taxonomy" id="1740611"/>
    <lineage>
        <taxon>Bacteria</taxon>
        <taxon>Bacillati</taxon>
        <taxon>Actinomycetota</taxon>
        <taxon>Actinomycetes</taxon>
        <taxon>Streptosporangiales</taxon>
        <taxon>Streptosporangiaceae</taxon>
        <taxon>Sphaerimonospora</taxon>
    </lineage>
</organism>
<dbReference type="Proteomes" id="UP001589870">
    <property type="component" value="Unassembled WGS sequence"/>
</dbReference>
<gene>
    <name evidence="1" type="ORF">ACFHYQ_04955</name>
</gene>
<evidence type="ECO:0008006" key="3">
    <source>
        <dbReference type="Google" id="ProtNLM"/>
    </source>
</evidence>
<dbReference type="RefSeq" id="WP_394299872.1">
    <property type="nucleotide sequence ID" value="NZ_JBHMQT010000006.1"/>
</dbReference>